<dbReference type="GO" id="GO:0032956">
    <property type="term" value="P:regulation of actin cytoskeleton organization"/>
    <property type="evidence" value="ECO:0007669"/>
    <property type="project" value="TreeGrafter"/>
</dbReference>
<organism evidence="6 7">
    <name type="scientific">Ditylenchus dipsaci</name>
    <dbReference type="NCBI Taxonomy" id="166011"/>
    <lineage>
        <taxon>Eukaryota</taxon>
        <taxon>Metazoa</taxon>
        <taxon>Ecdysozoa</taxon>
        <taxon>Nematoda</taxon>
        <taxon>Chromadorea</taxon>
        <taxon>Rhabditida</taxon>
        <taxon>Tylenchina</taxon>
        <taxon>Tylenchomorpha</taxon>
        <taxon>Sphaerularioidea</taxon>
        <taxon>Anguinidae</taxon>
        <taxon>Anguininae</taxon>
        <taxon>Ditylenchus</taxon>
    </lineage>
</organism>
<feature type="repeat" description="WD" evidence="4">
    <location>
        <begin position="74"/>
        <end position="115"/>
    </location>
</feature>
<evidence type="ECO:0000256" key="4">
    <source>
        <dbReference type="PROSITE-ProRule" id="PRU00221"/>
    </source>
</evidence>
<accession>A0A915CWG0</accession>
<dbReference type="PANTHER" id="PTHR19842:SF0">
    <property type="entry name" value="TARGET OF RAPAMYCIN COMPLEX SUBUNIT LST8"/>
    <property type="match status" value="1"/>
</dbReference>
<proteinExistence type="inferred from homology"/>
<reference evidence="7" key="1">
    <citation type="submission" date="2022-11" db="UniProtKB">
        <authorList>
            <consortium name="WormBaseParasite"/>
        </authorList>
    </citation>
    <scope>IDENTIFICATION</scope>
</reference>
<keyword evidence="2 4" id="KW-0853">WD repeat</keyword>
<dbReference type="InterPro" id="IPR015943">
    <property type="entry name" value="WD40/YVTN_repeat-like_dom_sf"/>
</dbReference>
<dbReference type="PROSITE" id="PS50082">
    <property type="entry name" value="WD_REPEATS_2"/>
    <property type="match status" value="2"/>
</dbReference>
<dbReference type="InterPro" id="IPR037588">
    <property type="entry name" value="MLST8"/>
</dbReference>
<name>A0A915CWG0_9BILA</name>
<dbReference type="PANTHER" id="PTHR19842">
    <property type="entry name" value="G BETA-LIKE PROTEIN GBL"/>
    <property type="match status" value="1"/>
</dbReference>
<dbReference type="SMART" id="SM00320">
    <property type="entry name" value="WD40"/>
    <property type="match status" value="3"/>
</dbReference>
<comment type="function">
    <text evidence="5">Subunit of TORC1 and TORC2, which regulate cell growth and survival in response to nutrient and hormonal signals.</text>
</comment>
<dbReference type="InterPro" id="IPR001680">
    <property type="entry name" value="WD40_rpt"/>
</dbReference>
<dbReference type="WBParaSite" id="jg13079">
    <property type="protein sequence ID" value="jg13079"/>
    <property type="gene ID" value="jg13079"/>
</dbReference>
<sequence length="356" mass="38969">MVDQPILISAAMDGTIRFWDTATQKNTLSLQYKESQINNLCITPDGTQLAVGAWQNLRMYSLKEPTANGLHTFSVHDQKNVTAVGFQADGKWMYTGGEDGMAKIWDMRVSTSSTQLNCQRIFQVNTPIHSVALHPNQVELIVADSAGALYVWDLRTDRDDSLVTEVDLAEHILHVDIDNHAGMMPHTHGGTLSMPMGLADDKENLAISNTLLPPIAPAPPPAPELPGMVLAMPRGVEPGHLESQVTGPPGYLGGGYYGPGSLISGQVQTGRPGCGHNFGRRNLQNVEYHQPQVAEHLFRAQEQVGVGLCFHQRLQLHDHCHLGWPHANVDLKNNEVVRTYQGHSLGITAMAFRDCA</sequence>
<evidence type="ECO:0000256" key="1">
    <source>
        <dbReference type="ARBA" id="ARBA00009890"/>
    </source>
</evidence>
<dbReference type="Pfam" id="PF00400">
    <property type="entry name" value="WD40"/>
    <property type="match status" value="2"/>
</dbReference>
<evidence type="ECO:0000313" key="7">
    <source>
        <dbReference type="WBParaSite" id="jg13079"/>
    </source>
</evidence>
<evidence type="ECO:0000256" key="2">
    <source>
        <dbReference type="ARBA" id="ARBA00022574"/>
    </source>
</evidence>
<dbReference type="InterPro" id="IPR036322">
    <property type="entry name" value="WD40_repeat_dom_sf"/>
</dbReference>
<keyword evidence="6" id="KW-1185">Reference proteome</keyword>
<comment type="similarity">
    <text evidence="1 5">Belongs to the WD repeat LST8 family.</text>
</comment>
<dbReference type="GO" id="GO:0031929">
    <property type="term" value="P:TOR signaling"/>
    <property type="evidence" value="ECO:0007669"/>
    <property type="project" value="UniProtKB-UniRule"/>
</dbReference>
<comment type="subunit">
    <text evidence="5">Part of TORC1 complex. Part of the TORC2 complex.</text>
</comment>
<keyword evidence="3 5" id="KW-0677">Repeat</keyword>
<protein>
    <recommendedName>
        <fullName evidence="5">Target of rapamycin complex subunit lst8</fullName>
        <shortName evidence="5">TORC subunit lst8</shortName>
    </recommendedName>
</protein>
<dbReference type="AlphaFoldDB" id="A0A915CWG0"/>
<dbReference type="InterPro" id="IPR019775">
    <property type="entry name" value="WD40_repeat_CS"/>
</dbReference>
<dbReference type="GO" id="GO:0031932">
    <property type="term" value="C:TORC2 complex"/>
    <property type="evidence" value="ECO:0007669"/>
    <property type="project" value="UniProtKB-UniRule"/>
</dbReference>
<dbReference type="SUPFAM" id="SSF50978">
    <property type="entry name" value="WD40 repeat-like"/>
    <property type="match status" value="1"/>
</dbReference>
<dbReference type="GO" id="GO:0005737">
    <property type="term" value="C:cytoplasm"/>
    <property type="evidence" value="ECO:0007669"/>
    <property type="project" value="UniProtKB-SubCell"/>
</dbReference>
<dbReference type="Gene3D" id="2.130.10.10">
    <property type="entry name" value="YVTN repeat-like/Quinoprotein amine dehydrogenase"/>
    <property type="match status" value="1"/>
</dbReference>
<feature type="repeat" description="WD" evidence="4">
    <location>
        <begin position="1"/>
        <end position="29"/>
    </location>
</feature>
<evidence type="ECO:0000256" key="3">
    <source>
        <dbReference type="ARBA" id="ARBA00022737"/>
    </source>
</evidence>
<dbReference type="Proteomes" id="UP000887574">
    <property type="component" value="Unplaced"/>
</dbReference>
<comment type="subcellular location">
    <subcellularLocation>
        <location evidence="5">Cytoplasm</location>
    </subcellularLocation>
</comment>
<evidence type="ECO:0000313" key="6">
    <source>
        <dbReference type="Proteomes" id="UP000887574"/>
    </source>
</evidence>
<dbReference type="PROSITE" id="PS50294">
    <property type="entry name" value="WD_REPEATS_REGION"/>
    <property type="match status" value="1"/>
</dbReference>
<dbReference type="GO" id="GO:0031931">
    <property type="term" value="C:TORC1 complex"/>
    <property type="evidence" value="ECO:0007669"/>
    <property type="project" value="UniProtKB-UniRule"/>
</dbReference>
<dbReference type="PROSITE" id="PS00678">
    <property type="entry name" value="WD_REPEATS_1"/>
    <property type="match status" value="1"/>
</dbReference>
<keyword evidence="5" id="KW-0963">Cytoplasm</keyword>
<evidence type="ECO:0000256" key="5">
    <source>
        <dbReference type="RuleBase" id="RU369068"/>
    </source>
</evidence>